<organism evidence="2 3">
    <name type="scientific">Prorocentrum cordatum</name>
    <dbReference type="NCBI Taxonomy" id="2364126"/>
    <lineage>
        <taxon>Eukaryota</taxon>
        <taxon>Sar</taxon>
        <taxon>Alveolata</taxon>
        <taxon>Dinophyceae</taxon>
        <taxon>Prorocentrales</taxon>
        <taxon>Prorocentraceae</taxon>
        <taxon>Prorocentrum</taxon>
    </lineage>
</organism>
<accession>A0ABN9RGM4</accession>
<reference evidence="2" key="1">
    <citation type="submission" date="2023-10" db="EMBL/GenBank/DDBJ databases">
        <authorList>
            <person name="Chen Y."/>
            <person name="Shah S."/>
            <person name="Dougan E. K."/>
            <person name="Thang M."/>
            <person name="Chan C."/>
        </authorList>
    </citation>
    <scope>NUCLEOTIDE SEQUENCE [LARGE SCALE GENOMIC DNA]</scope>
</reference>
<keyword evidence="1" id="KW-1133">Transmembrane helix</keyword>
<name>A0ABN9RGM4_9DINO</name>
<dbReference type="EMBL" id="CAUYUJ010006669">
    <property type="protein sequence ID" value="CAK0818211.1"/>
    <property type="molecule type" value="Genomic_DNA"/>
</dbReference>
<keyword evidence="3" id="KW-1185">Reference proteome</keyword>
<evidence type="ECO:0000313" key="2">
    <source>
        <dbReference type="EMBL" id="CAK0818211.1"/>
    </source>
</evidence>
<keyword evidence="1" id="KW-0812">Transmembrane</keyword>
<dbReference type="Proteomes" id="UP001189429">
    <property type="component" value="Unassembled WGS sequence"/>
</dbReference>
<keyword evidence="1" id="KW-0472">Membrane</keyword>
<sequence length="222" mass="25577">MAGRLGVHGPAPPGWLLALYWGNISSALMYLCIYNWLSMHASARATSGGVHMLTRSVRLPIPTPKQLDKARKTGNTYERQRVNDMFRVPFVAPAQKDPRHHDRPGGVRRLLLLRRRQEGQQVARAGAEAQEIPRWYHDEKATLHAGNGPKPSVPEHFELYRGLQQEWWCHDVYARVGMMVFIDHWLTAASLYSQCHCFGELRQMWPDCDLDVRVRQLLRPLH</sequence>
<evidence type="ECO:0000256" key="1">
    <source>
        <dbReference type="SAM" id="Phobius"/>
    </source>
</evidence>
<feature type="transmembrane region" description="Helical" evidence="1">
    <location>
        <begin position="15"/>
        <end position="37"/>
    </location>
</feature>
<gene>
    <name evidence="2" type="ORF">PCOR1329_LOCUS20559</name>
</gene>
<protein>
    <submittedName>
        <fullName evidence="2">Uncharacterized protein</fullName>
    </submittedName>
</protein>
<evidence type="ECO:0000313" key="3">
    <source>
        <dbReference type="Proteomes" id="UP001189429"/>
    </source>
</evidence>
<comment type="caution">
    <text evidence="2">The sequence shown here is derived from an EMBL/GenBank/DDBJ whole genome shotgun (WGS) entry which is preliminary data.</text>
</comment>
<proteinExistence type="predicted"/>